<name>A0A873P543_TRIVP</name>
<comment type="similarity">
    <text evidence="2">Belongs to the UDP-glycosyltransferase family.</text>
</comment>
<keyword evidence="4 12" id="KW-0808">Transferase</keyword>
<keyword evidence="8 11" id="KW-0472">Membrane</keyword>
<dbReference type="GO" id="GO:0008194">
    <property type="term" value="F:UDP-glycosyltransferase activity"/>
    <property type="evidence" value="ECO:0007669"/>
    <property type="project" value="InterPro"/>
</dbReference>
<gene>
    <name evidence="12" type="primary">UGT356D1</name>
</gene>
<evidence type="ECO:0000256" key="3">
    <source>
        <dbReference type="ARBA" id="ARBA00022676"/>
    </source>
</evidence>
<reference evidence="12" key="1">
    <citation type="submission" date="2020-01" db="EMBL/GenBank/DDBJ databases">
        <authorList>
            <person name="Pym A.M."/>
            <person name="Bass C."/>
            <person name="Singh K.S."/>
        </authorList>
    </citation>
    <scope>NUCLEOTIDE SEQUENCE</scope>
</reference>
<feature type="transmembrane region" description="Helical" evidence="11">
    <location>
        <begin position="31"/>
        <end position="55"/>
    </location>
</feature>
<dbReference type="CDD" id="cd03784">
    <property type="entry name" value="GT1_Gtf-like"/>
    <property type="match status" value="1"/>
</dbReference>
<accession>A0A873P543</accession>
<dbReference type="PANTHER" id="PTHR48043">
    <property type="entry name" value="EG:EG0003.4 PROTEIN-RELATED"/>
    <property type="match status" value="1"/>
</dbReference>
<dbReference type="Gene3D" id="3.40.50.2000">
    <property type="entry name" value="Glycogen Phosphorylase B"/>
    <property type="match status" value="2"/>
</dbReference>
<dbReference type="EMBL" id="MT012614">
    <property type="protein sequence ID" value="QPA18396.1"/>
    <property type="molecule type" value="mRNA"/>
</dbReference>
<evidence type="ECO:0000256" key="7">
    <source>
        <dbReference type="ARBA" id="ARBA00022989"/>
    </source>
</evidence>
<keyword evidence="3" id="KW-0328">Glycosyltransferase</keyword>
<reference evidence="12" key="2">
    <citation type="journal article" name="BMC Genomics">
        <title>Host plant adaptation in the polyphagous whitefly, Trialeurodes vaporariorum, is associated with transcriptional plasticity and altered sensitivity to insecticides.</title>
        <authorList>
            <person name="Pym A."/>
            <person name="Singh K.S."/>
            <person name="Nordgren A."/>
            <person name="Davies T.G.E."/>
            <person name="Zimmer C.T."/>
            <person name="Elias J."/>
            <person name="Slater R."/>
            <person name="Bass C."/>
        </authorList>
    </citation>
    <scope>NUCLEOTIDE SEQUENCE</scope>
</reference>
<evidence type="ECO:0000256" key="9">
    <source>
        <dbReference type="ARBA" id="ARBA00023180"/>
    </source>
</evidence>
<dbReference type="FunFam" id="3.40.50.2000:FF:000050">
    <property type="entry name" value="UDP-glucuronosyltransferase"/>
    <property type="match status" value="1"/>
</dbReference>
<protein>
    <submittedName>
        <fullName evidence="12">UDP-gluconosyltransferase</fullName>
    </submittedName>
</protein>
<evidence type="ECO:0000256" key="8">
    <source>
        <dbReference type="ARBA" id="ARBA00023136"/>
    </source>
</evidence>
<proteinExistence type="evidence at transcript level"/>
<evidence type="ECO:0000256" key="10">
    <source>
        <dbReference type="ARBA" id="ARBA00046288"/>
    </source>
</evidence>
<evidence type="ECO:0000256" key="1">
    <source>
        <dbReference type="ARBA" id="ARBA00004240"/>
    </source>
</evidence>
<dbReference type="AlphaFoldDB" id="A0A873P543"/>
<sequence>MGSNIRTLMSVKSLKFFLENSFRKMLVAQMILLGVCILICSCILPVAPIKILFLWPVPLLSHHRAFSPLIEELANRGHHITAYTTVKREKLPPNYTEIIIHPDNSGPKMGDFDLTSWRHKNNFQYLHEMYTFFGRMVEDALGSPELKSLIRSNEKFDLVLAEFTFAQECLSAFGHKFSASVINLNPLFASPWLAQIAGIPHSFSYIPDFRLPYTDKMNFWQRAKNALLGSYEIAIGNLIFMPFHDRLVRKFFEYPGSTVKSYPPLKDLMANISLHLLDSHPLVSSVRPYSPNVIDVGGMHIKTAGKLPQDLQTFMDEAAEGFIYFSFGSYIDGGKLPKRVHQIFAETLKGLKQRVVWKWNQQIEGGAPNILIRPWLPQQEILSHPNCRLFITHGGFNSMIEVMNIGVPVLGVPFFSDQYHNVAVYEHMGVGLELDLEAATVPYIKEKINRIIHTPAFKQNAKRIAELFKDQPETSLEKALFWVEYVIRHKGAHHLKPASVKLSYYQYLLLDVIVFGIVSLSIVAYILYSAARIFLSLFYTRPTDVKSKRKRE</sequence>
<comment type="subcellular location">
    <subcellularLocation>
        <location evidence="10">Endomembrane system</location>
        <topology evidence="10">Single-pass type I membrane protein</topology>
    </subcellularLocation>
    <subcellularLocation>
        <location evidence="1">Endoplasmic reticulum</location>
    </subcellularLocation>
</comment>
<dbReference type="GO" id="GO:0005783">
    <property type="term" value="C:endoplasmic reticulum"/>
    <property type="evidence" value="ECO:0007669"/>
    <property type="project" value="UniProtKB-SubCell"/>
</dbReference>
<evidence type="ECO:0000313" key="12">
    <source>
        <dbReference type="EMBL" id="QPA18396.1"/>
    </source>
</evidence>
<keyword evidence="6" id="KW-0256">Endoplasmic reticulum</keyword>
<dbReference type="PANTHER" id="PTHR48043:SF159">
    <property type="entry name" value="EG:EG0003.4 PROTEIN-RELATED"/>
    <property type="match status" value="1"/>
</dbReference>
<evidence type="ECO:0000256" key="4">
    <source>
        <dbReference type="ARBA" id="ARBA00022679"/>
    </source>
</evidence>
<dbReference type="Pfam" id="PF00201">
    <property type="entry name" value="UDPGT"/>
    <property type="match status" value="1"/>
</dbReference>
<keyword evidence="9" id="KW-0325">Glycoprotein</keyword>
<dbReference type="SUPFAM" id="SSF53756">
    <property type="entry name" value="UDP-Glycosyltransferase/glycogen phosphorylase"/>
    <property type="match status" value="1"/>
</dbReference>
<evidence type="ECO:0000256" key="5">
    <source>
        <dbReference type="ARBA" id="ARBA00022692"/>
    </source>
</evidence>
<dbReference type="InterPro" id="IPR002213">
    <property type="entry name" value="UDP_glucos_trans"/>
</dbReference>
<keyword evidence="7 11" id="KW-1133">Transmembrane helix</keyword>
<keyword evidence="5 11" id="KW-0812">Transmembrane</keyword>
<dbReference type="InterPro" id="IPR050271">
    <property type="entry name" value="UDP-glycosyltransferase"/>
</dbReference>
<evidence type="ECO:0000256" key="6">
    <source>
        <dbReference type="ARBA" id="ARBA00022824"/>
    </source>
</evidence>
<evidence type="ECO:0000256" key="11">
    <source>
        <dbReference type="SAM" id="Phobius"/>
    </source>
</evidence>
<evidence type="ECO:0000256" key="2">
    <source>
        <dbReference type="ARBA" id="ARBA00009995"/>
    </source>
</evidence>
<feature type="transmembrane region" description="Helical" evidence="11">
    <location>
        <begin position="504"/>
        <end position="528"/>
    </location>
</feature>
<organism evidence="12">
    <name type="scientific">Trialeurodes vaporariorum</name>
    <name type="common">Greenhouse whitefly</name>
    <name type="synonym">Aleyrodes vaporariorum</name>
    <dbReference type="NCBI Taxonomy" id="88556"/>
    <lineage>
        <taxon>Eukaryota</taxon>
        <taxon>Metazoa</taxon>
        <taxon>Ecdysozoa</taxon>
        <taxon>Arthropoda</taxon>
        <taxon>Hexapoda</taxon>
        <taxon>Insecta</taxon>
        <taxon>Pterygota</taxon>
        <taxon>Neoptera</taxon>
        <taxon>Paraneoptera</taxon>
        <taxon>Hemiptera</taxon>
        <taxon>Sternorrhyncha</taxon>
        <taxon>Aleyrodoidea</taxon>
        <taxon>Aleyrodidae</taxon>
        <taxon>Aleyrodinae</taxon>
        <taxon>Trialeurodes</taxon>
    </lineage>
</organism>